<evidence type="ECO:0000313" key="2">
    <source>
        <dbReference type="EMBL" id="KAL3701428.1"/>
    </source>
</evidence>
<comment type="caution">
    <text evidence="2">The sequence shown here is derived from an EMBL/GenBank/DDBJ whole genome shotgun (WGS) entry which is preliminary data.</text>
</comment>
<feature type="compositionally biased region" description="Basic and acidic residues" evidence="1">
    <location>
        <begin position="82"/>
        <end position="105"/>
    </location>
</feature>
<organism evidence="2 3">
    <name type="scientific">Riccia sorocarpa</name>
    <dbReference type="NCBI Taxonomy" id="122646"/>
    <lineage>
        <taxon>Eukaryota</taxon>
        <taxon>Viridiplantae</taxon>
        <taxon>Streptophyta</taxon>
        <taxon>Embryophyta</taxon>
        <taxon>Marchantiophyta</taxon>
        <taxon>Marchantiopsida</taxon>
        <taxon>Marchantiidae</taxon>
        <taxon>Marchantiales</taxon>
        <taxon>Ricciaceae</taxon>
        <taxon>Riccia</taxon>
    </lineage>
</organism>
<dbReference type="AlphaFoldDB" id="A0ABD3ICL0"/>
<proteinExistence type="predicted"/>
<feature type="region of interest" description="Disordered" evidence="1">
    <location>
        <begin position="1"/>
        <end position="120"/>
    </location>
</feature>
<gene>
    <name evidence="2" type="ORF">R1sor_019450</name>
</gene>
<accession>A0ABD3ICL0</accession>
<name>A0ABD3ICL0_9MARC</name>
<keyword evidence="3" id="KW-1185">Reference proteome</keyword>
<evidence type="ECO:0000313" key="3">
    <source>
        <dbReference type="Proteomes" id="UP001633002"/>
    </source>
</evidence>
<reference evidence="2 3" key="1">
    <citation type="submission" date="2024-09" db="EMBL/GenBank/DDBJ databases">
        <title>Chromosome-scale assembly of Riccia sorocarpa.</title>
        <authorList>
            <person name="Paukszto L."/>
        </authorList>
    </citation>
    <scope>NUCLEOTIDE SEQUENCE [LARGE SCALE GENOMIC DNA]</scope>
    <source>
        <strain evidence="2">LP-2024</strain>
        <tissue evidence="2">Aerial parts of the thallus</tissue>
    </source>
</reference>
<dbReference type="EMBL" id="JBJQOH010000001">
    <property type="protein sequence ID" value="KAL3701428.1"/>
    <property type="molecule type" value="Genomic_DNA"/>
</dbReference>
<protein>
    <submittedName>
        <fullName evidence="2">Uncharacterized protein</fullName>
    </submittedName>
</protein>
<evidence type="ECO:0000256" key="1">
    <source>
        <dbReference type="SAM" id="MobiDB-lite"/>
    </source>
</evidence>
<dbReference type="Proteomes" id="UP001633002">
    <property type="component" value="Unassembled WGS sequence"/>
</dbReference>
<feature type="compositionally biased region" description="Basic residues" evidence="1">
    <location>
        <begin position="41"/>
        <end position="57"/>
    </location>
</feature>
<sequence length="120" mass="13607">MMDGSSEASVGGDLGYEKELLPRKKRVHRQKVREAEVHSVSGRRKLLPRKKRVHRQKVREAEVSMTAVQKTKESSGEGSGSQHDRSTEDQRERIGTRHHLGDTRGRAVSYADDGESRFHC</sequence>